<organism evidence="2 4">
    <name type="scientific">Adineta ricciae</name>
    <name type="common">Rotifer</name>
    <dbReference type="NCBI Taxonomy" id="249248"/>
    <lineage>
        <taxon>Eukaryota</taxon>
        <taxon>Metazoa</taxon>
        <taxon>Spiralia</taxon>
        <taxon>Gnathifera</taxon>
        <taxon>Rotifera</taxon>
        <taxon>Eurotatoria</taxon>
        <taxon>Bdelloidea</taxon>
        <taxon>Adinetida</taxon>
        <taxon>Adinetidae</taxon>
        <taxon>Adineta</taxon>
    </lineage>
</organism>
<dbReference type="Proteomes" id="UP000663852">
    <property type="component" value="Unassembled WGS sequence"/>
</dbReference>
<accession>A0A815W9B7</accession>
<evidence type="ECO:0000313" key="3">
    <source>
        <dbReference type="Proteomes" id="UP000663828"/>
    </source>
</evidence>
<name>A0A815W9B7_ADIRI</name>
<proteinExistence type="predicted"/>
<evidence type="ECO:0000313" key="2">
    <source>
        <dbReference type="EMBL" id="CAF1545621.1"/>
    </source>
</evidence>
<dbReference type="EMBL" id="CAJNOJ010001183">
    <property type="protein sequence ID" value="CAF1545621.1"/>
    <property type="molecule type" value="Genomic_DNA"/>
</dbReference>
<comment type="caution">
    <text evidence="2">The sequence shown here is derived from an EMBL/GenBank/DDBJ whole genome shotgun (WGS) entry which is preliminary data.</text>
</comment>
<sequence length="76" mass="8432">MFVNWYFPSEYQPKPLTLLSSIKKQSPPSCQAGFNGSVSSDILSKISSINDSSCSVKQDEKAVQHAKQDASMIEKY</sequence>
<dbReference type="EMBL" id="CAJNOR010002453">
    <property type="protein sequence ID" value="CAF1296497.1"/>
    <property type="molecule type" value="Genomic_DNA"/>
</dbReference>
<gene>
    <name evidence="2" type="ORF">EDS130_LOCUS45633</name>
    <name evidence="1" type="ORF">XAT740_LOCUS28629</name>
</gene>
<evidence type="ECO:0000313" key="1">
    <source>
        <dbReference type="EMBL" id="CAF1296497.1"/>
    </source>
</evidence>
<dbReference type="AlphaFoldDB" id="A0A815W9B7"/>
<evidence type="ECO:0000313" key="4">
    <source>
        <dbReference type="Proteomes" id="UP000663852"/>
    </source>
</evidence>
<dbReference type="Proteomes" id="UP000663828">
    <property type="component" value="Unassembled WGS sequence"/>
</dbReference>
<keyword evidence="3" id="KW-1185">Reference proteome</keyword>
<protein>
    <submittedName>
        <fullName evidence="2">Uncharacterized protein</fullName>
    </submittedName>
</protein>
<reference evidence="2" key="1">
    <citation type="submission" date="2021-02" db="EMBL/GenBank/DDBJ databases">
        <authorList>
            <person name="Nowell W R."/>
        </authorList>
    </citation>
    <scope>NUCLEOTIDE SEQUENCE</scope>
</reference>